<dbReference type="AlphaFoldDB" id="A0AAD4KGI5"/>
<dbReference type="InterPro" id="IPR010729">
    <property type="entry name" value="Ribosomal_uL29_mit"/>
</dbReference>
<name>A0AAD4KGI5_9EURO</name>
<evidence type="ECO:0000313" key="10">
    <source>
        <dbReference type="EMBL" id="KAH8691346.1"/>
    </source>
</evidence>
<feature type="region of interest" description="Disordered" evidence="9">
    <location>
        <begin position="222"/>
        <end position="256"/>
    </location>
</feature>
<evidence type="ECO:0000256" key="2">
    <source>
        <dbReference type="ARBA" id="ARBA00009254"/>
    </source>
</evidence>
<dbReference type="Proteomes" id="UP001201262">
    <property type="component" value="Unassembled WGS sequence"/>
</dbReference>
<keyword evidence="5" id="KW-0687">Ribonucleoprotein</keyword>
<dbReference type="GO" id="GO:0003735">
    <property type="term" value="F:structural constituent of ribosome"/>
    <property type="evidence" value="ECO:0007669"/>
    <property type="project" value="InterPro"/>
</dbReference>
<keyword evidence="4" id="KW-0496">Mitochondrion</keyword>
<keyword evidence="3 10" id="KW-0689">Ribosomal protein</keyword>
<evidence type="ECO:0000313" key="11">
    <source>
        <dbReference type="Proteomes" id="UP001201262"/>
    </source>
</evidence>
<accession>A0AAD4KGI5</accession>
<evidence type="ECO:0000256" key="1">
    <source>
        <dbReference type="ARBA" id="ARBA00004173"/>
    </source>
</evidence>
<dbReference type="PANTHER" id="PTHR21183">
    <property type="entry name" value="RIBOSOMAL PROTEIN L47, MITOCHONDRIAL-RELATED"/>
    <property type="match status" value="1"/>
</dbReference>
<proteinExistence type="inferred from homology"/>
<reference evidence="10" key="1">
    <citation type="submission" date="2021-12" db="EMBL/GenBank/DDBJ databases">
        <title>Convergent genome expansion in fungi linked to evolution of root-endophyte symbiosis.</title>
        <authorList>
            <consortium name="DOE Joint Genome Institute"/>
            <person name="Ke Y.-H."/>
            <person name="Bonito G."/>
            <person name="Liao H.-L."/>
            <person name="Looney B."/>
            <person name="Rojas-Flechas A."/>
            <person name="Nash J."/>
            <person name="Hameed K."/>
            <person name="Schadt C."/>
            <person name="Martin F."/>
            <person name="Crous P.W."/>
            <person name="Miettinen O."/>
            <person name="Magnuson J.K."/>
            <person name="Labbe J."/>
            <person name="Jacobson D."/>
            <person name="Doktycz M.J."/>
            <person name="Veneault-Fourrey C."/>
            <person name="Kuo A."/>
            <person name="Mondo S."/>
            <person name="Calhoun S."/>
            <person name="Riley R."/>
            <person name="Ohm R."/>
            <person name="LaButti K."/>
            <person name="Andreopoulos B."/>
            <person name="Pangilinan J."/>
            <person name="Nolan M."/>
            <person name="Tritt A."/>
            <person name="Clum A."/>
            <person name="Lipzen A."/>
            <person name="Daum C."/>
            <person name="Barry K."/>
            <person name="Grigoriev I.V."/>
            <person name="Vilgalys R."/>
        </authorList>
    </citation>
    <scope>NUCLEOTIDE SEQUENCE</scope>
    <source>
        <strain evidence="10">PMI_201</strain>
    </source>
</reference>
<dbReference type="Pfam" id="PF06984">
    <property type="entry name" value="MRP-L47"/>
    <property type="match status" value="1"/>
</dbReference>
<dbReference type="GO" id="GO:0032543">
    <property type="term" value="P:mitochondrial translation"/>
    <property type="evidence" value="ECO:0007669"/>
    <property type="project" value="TreeGrafter"/>
</dbReference>
<protein>
    <recommendedName>
        <fullName evidence="7">Large ribosomal subunit protein uL29m</fullName>
    </recommendedName>
    <alternativeName>
        <fullName evidence="8">54S ribosomal protein L4, mitochondrial</fullName>
    </alternativeName>
</protein>
<sequence length="256" mass="28908">MNRQTVIRVAAQSKYSLFAELPPPYLAPALHSNAGSSTQHASFSCTASNAARRGPDRSKSRGVSAIHMTGPKYRLGVSKYPLPTPVTLAERPARDPTPDHGLWGFFPPDRLPLSTPEYDIEHGRAWSLQELRGKSWDDLHCLWWVCVKERNRIATSDLERGRSHAGYGEIESRGRAKVVRETQKAIKNVLRERWYAWEDARELWYKREKKIAKKRGVVNDSLEEDEGFGEVEESSQKPEGVAEGKTTETENPKTPA</sequence>
<evidence type="ECO:0000256" key="7">
    <source>
        <dbReference type="ARBA" id="ARBA00035289"/>
    </source>
</evidence>
<comment type="subcellular location">
    <subcellularLocation>
        <location evidence="1">Mitochondrion</location>
    </subcellularLocation>
</comment>
<evidence type="ECO:0000256" key="8">
    <source>
        <dbReference type="ARBA" id="ARBA00035399"/>
    </source>
</evidence>
<feature type="compositionally biased region" description="Basic and acidic residues" evidence="9">
    <location>
        <begin position="234"/>
        <end position="256"/>
    </location>
</feature>
<comment type="similarity">
    <text evidence="2">Belongs to the universal ribosomal protein uL29 family.</text>
</comment>
<dbReference type="GeneID" id="70247487"/>
<evidence type="ECO:0000256" key="9">
    <source>
        <dbReference type="SAM" id="MobiDB-lite"/>
    </source>
</evidence>
<dbReference type="RefSeq" id="XP_046067438.1">
    <property type="nucleotide sequence ID" value="XM_046217200.1"/>
</dbReference>
<dbReference type="Gene3D" id="6.10.330.20">
    <property type="match status" value="1"/>
</dbReference>
<dbReference type="EMBL" id="JAJTJA010000012">
    <property type="protein sequence ID" value="KAH8691346.1"/>
    <property type="molecule type" value="Genomic_DNA"/>
</dbReference>
<evidence type="ECO:0000256" key="3">
    <source>
        <dbReference type="ARBA" id="ARBA00022980"/>
    </source>
</evidence>
<gene>
    <name evidence="10" type="ORF">BGW36DRAFT_388163</name>
</gene>
<dbReference type="GO" id="GO:0005762">
    <property type="term" value="C:mitochondrial large ribosomal subunit"/>
    <property type="evidence" value="ECO:0007669"/>
    <property type="project" value="TreeGrafter"/>
</dbReference>
<evidence type="ECO:0000256" key="6">
    <source>
        <dbReference type="ARBA" id="ARBA00026009"/>
    </source>
</evidence>
<evidence type="ECO:0000256" key="5">
    <source>
        <dbReference type="ARBA" id="ARBA00023274"/>
    </source>
</evidence>
<feature type="compositionally biased region" description="Acidic residues" evidence="9">
    <location>
        <begin position="222"/>
        <end position="233"/>
    </location>
</feature>
<keyword evidence="11" id="KW-1185">Reference proteome</keyword>
<dbReference type="InterPro" id="IPR038340">
    <property type="entry name" value="MRP-L47_sf"/>
</dbReference>
<dbReference type="PANTHER" id="PTHR21183:SF18">
    <property type="entry name" value="LARGE RIBOSOMAL SUBUNIT PROTEIN UL29M"/>
    <property type="match status" value="1"/>
</dbReference>
<evidence type="ECO:0000256" key="4">
    <source>
        <dbReference type="ARBA" id="ARBA00023128"/>
    </source>
</evidence>
<comment type="subunit">
    <text evidence="6">Component of the mitochondrial large ribosomal subunit. Mature mitochondrial ribosomes consist of a small (37S) and a large (54S) subunit. The 37S subunit contains at least 33 different proteins and 1 molecule of RNA (15S). The 54S subunit contains at least 45 different proteins and 1 molecule of RNA (21S).</text>
</comment>
<comment type="caution">
    <text evidence="10">The sequence shown here is derived from an EMBL/GenBank/DDBJ whole genome shotgun (WGS) entry which is preliminary data.</text>
</comment>
<organism evidence="10 11">
    <name type="scientific">Talaromyces proteolyticus</name>
    <dbReference type="NCBI Taxonomy" id="1131652"/>
    <lineage>
        <taxon>Eukaryota</taxon>
        <taxon>Fungi</taxon>
        <taxon>Dikarya</taxon>
        <taxon>Ascomycota</taxon>
        <taxon>Pezizomycotina</taxon>
        <taxon>Eurotiomycetes</taxon>
        <taxon>Eurotiomycetidae</taxon>
        <taxon>Eurotiales</taxon>
        <taxon>Trichocomaceae</taxon>
        <taxon>Talaromyces</taxon>
        <taxon>Talaromyces sect. Bacilispori</taxon>
    </lineage>
</organism>